<feature type="transmembrane region" description="Helical" evidence="1">
    <location>
        <begin position="27"/>
        <end position="50"/>
    </location>
</feature>
<keyword evidence="1" id="KW-0472">Membrane</keyword>
<reference evidence="2" key="1">
    <citation type="journal article" date="2020" name="Stud. Mycol.">
        <title>101 Dothideomycetes genomes: a test case for predicting lifestyles and emergence of pathogens.</title>
        <authorList>
            <person name="Haridas S."/>
            <person name="Albert R."/>
            <person name="Binder M."/>
            <person name="Bloem J."/>
            <person name="Labutti K."/>
            <person name="Salamov A."/>
            <person name="Andreopoulos B."/>
            <person name="Baker S."/>
            <person name="Barry K."/>
            <person name="Bills G."/>
            <person name="Bluhm B."/>
            <person name="Cannon C."/>
            <person name="Castanera R."/>
            <person name="Culley D."/>
            <person name="Daum C."/>
            <person name="Ezra D."/>
            <person name="Gonzalez J."/>
            <person name="Henrissat B."/>
            <person name="Kuo A."/>
            <person name="Liang C."/>
            <person name="Lipzen A."/>
            <person name="Lutzoni F."/>
            <person name="Magnuson J."/>
            <person name="Mondo S."/>
            <person name="Nolan M."/>
            <person name="Ohm R."/>
            <person name="Pangilinan J."/>
            <person name="Park H.-J."/>
            <person name="Ramirez L."/>
            <person name="Alfaro M."/>
            <person name="Sun H."/>
            <person name="Tritt A."/>
            <person name="Yoshinaga Y."/>
            <person name="Zwiers L.-H."/>
            <person name="Turgeon B."/>
            <person name="Goodwin S."/>
            <person name="Spatafora J."/>
            <person name="Crous P."/>
            <person name="Grigoriev I."/>
        </authorList>
    </citation>
    <scope>NUCLEOTIDE SEQUENCE</scope>
    <source>
        <strain evidence="2">CBS 133067</strain>
    </source>
</reference>
<name>A0A9P4IGU7_9PEZI</name>
<keyword evidence="1" id="KW-1133">Transmembrane helix</keyword>
<evidence type="ECO:0000256" key="1">
    <source>
        <dbReference type="SAM" id="Phobius"/>
    </source>
</evidence>
<keyword evidence="1" id="KW-0812">Transmembrane</keyword>
<keyword evidence="3" id="KW-1185">Reference proteome</keyword>
<evidence type="ECO:0000313" key="2">
    <source>
        <dbReference type="EMBL" id="KAF2098222.1"/>
    </source>
</evidence>
<protein>
    <submittedName>
        <fullName evidence="2">Uncharacterized protein</fullName>
    </submittedName>
</protein>
<gene>
    <name evidence="2" type="ORF">NA57DRAFT_77014</name>
</gene>
<dbReference type="OrthoDB" id="3933975at2759"/>
<dbReference type="EMBL" id="ML978127">
    <property type="protein sequence ID" value="KAF2098222.1"/>
    <property type="molecule type" value="Genomic_DNA"/>
</dbReference>
<accession>A0A9P4IGU7</accession>
<evidence type="ECO:0000313" key="3">
    <source>
        <dbReference type="Proteomes" id="UP000799772"/>
    </source>
</evidence>
<dbReference type="AlphaFoldDB" id="A0A9P4IGU7"/>
<sequence length="319" mass="36701">MPPHFRKFIRAISPYVSLPVRLSRRNICISIFLVIISCSLFFVFEIWPALISLGHETKLFDEINKHEQREFTRKYTPQWNDNPIFGGPPPPWNERPQRLIQDVIQVTTETYSGSMTLYPDGTGMYPVQEYWVYVGGTPPSPSEPLWKRAWRKLSVFSLPGGGCVDPHETCDAFNRAFDRFVELMHTKTVWPSRGLLRFVDCDNSPIVCDRWQVDAVMLAHVKMGHCNMLFKPEVRWICDVRWTYVGLPLKEMPFHRSQKLPDGRVVPIFPSAFEQLYSVMALNGALDALQNTTKPPLVEWTYPNPDTLKDDQDAAALAA</sequence>
<comment type="caution">
    <text evidence="2">The sequence shown here is derived from an EMBL/GenBank/DDBJ whole genome shotgun (WGS) entry which is preliminary data.</text>
</comment>
<proteinExistence type="predicted"/>
<dbReference type="Proteomes" id="UP000799772">
    <property type="component" value="Unassembled WGS sequence"/>
</dbReference>
<organism evidence="2 3">
    <name type="scientific">Rhizodiscina lignyota</name>
    <dbReference type="NCBI Taxonomy" id="1504668"/>
    <lineage>
        <taxon>Eukaryota</taxon>
        <taxon>Fungi</taxon>
        <taxon>Dikarya</taxon>
        <taxon>Ascomycota</taxon>
        <taxon>Pezizomycotina</taxon>
        <taxon>Dothideomycetes</taxon>
        <taxon>Pleosporomycetidae</taxon>
        <taxon>Aulographales</taxon>
        <taxon>Rhizodiscinaceae</taxon>
        <taxon>Rhizodiscina</taxon>
    </lineage>
</organism>